<dbReference type="AlphaFoldDB" id="A0A8I1JB26"/>
<protein>
    <recommendedName>
        <fullName evidence="2">Dermonecrotic toxin N-terminal domain-containing protein</fullName>
    </recommendedName>
</protein>
<dbReference type="InterPro" id="IPR046673">
    <property type="entry name" value="ToxA_N"/>
</dbReference>
<proteinExistence type="predicted"/>
<organism evidence="3 4">
    <name type="scientific">Pseudomonas rhodesiae</name>
    <dbReference type="NCBI Taxonomy" id="76760"/>
    <lineage>
        <taxon>Bacteria</taxon>
        <taxon>Pseudomonadati</taxon>
        <taxon>Pseudomonadota</taxon>
        <taxon>Gammaproteobacteria</taxon>
        <taxon>Pseudomonadales</taxon>
        <taxon>Pseudomonadaceae</taxon>
        <taxon>Pseudomonas</taxon>
    </lineage>
</organism>
<evidence type="ECO:0000256" key="1">
    <source>
        <dbReference type="SAM" id="MobiDB-lite"/>
    </source>
</evidence>
<dbReference type="EMBL" id="JAEILH010000007">
    <property type="protein sequence ID" value="MBI6622774.1"/>
    <property type="molecule type" value="Genomic_DNA"/>
</dbReference>
<name>A0A8I1JB26_9PSED</name>
<feature type="compositionally biased region" description="Low complexity" evidence="1">
    <location>
        <begin position="7"/>
        <end position="28"/>
    </location>
</feature>
<reference evidence="3" key="1">
    <citation type="submission" date="2020-12" db="EMBL/GenBank/DDBJ databases">
        <title>Comparative genomic insights into the epidemiology and virulence of plant pathogenic Pseudomonads from Turkey.</title>
        <authorList>
            <person name="Dillon M."/>
            <person name="Ruiz-Bedoya T."/>
            <person name="Bendalovic-Torma C."/>
            <person name="Guttman K.M."/>
            <person name="Kwak H."/>
            <person name="Middleton M.A."/>
            <person name="Wang P.W."/>
            <person name="Horuz S."/>
            <person name="Aysan Y."/>
            <person name="Guttman D.S."/>
        </authorList>
    </citation>
    <scope>NUCLEOTIDE SEQUENCE</scope>
    <source>
        <strain evidence="3">S5_IA_3a</strain>
    </source>
</reference>
<comment type="caution">
    <text evidence="3">The sequence shown here is derived from an EMBL/GenBank/DDBJ whole genome shotgun (WGS) entry which is preliminary data.</text>
</comment>
<dbReference type="RefSeq" id="WP_169902655.1">
    <property type="nucleotide sequence ID" value="NZ_JAAQXE010000003.1"/>
</dbReference>
<evidence type="ECO:0000259" key="2">
    <source>
        <dbReference type="Pfam" id="PF20178"/>
    </source>
</evidence>
<dbReference type="Proteomes" id="UP000645865">
    <property type="component" value="Unassembled WGS sequence"/>
</dbReference>
<evidence type="ECO:0000313" key="4">
    <source>
        <dbReference type="Proteomes" id="UP000645865"/>
    </source>
</evidence>
<sequence>MNVHPLSNPTLGAAAAAPSAMPSTRSSTNDAAPAVRQEFPAAYFKAPVSVNKAVEQLRTDYTPPKTPDQVTSLEVRRRLKERFGKDIDPDKTYLVSIHYDHRTNTPPYSGVIVQKISLTQAARLNQQDEPSYNGAIRSKEDGPFEIRESSRHTEEPDALGMFPRPNESGFTSHFQGIYTEPQPGSENIYDASNRVDISAADFKQMVWDNSYKTPYDQYLENYWNNNTRHTYSQASRGAFLKASHTQHHDQSLTENDRKIAMGVAGLPADKSYSSLTSNDLEQPYKADPNLETKFLTFKGYKMRAFYTQDKSTGRVLLYLPDQASMLKGFDSKTEMNKWLAEQLKDPEKFENFKLYFRPQDLPNEFISKGVDAHIEQTREWLKQDGLPVSKQEELGYFNEGGLFDGETVQGNPFEELQQRTEQDLKSATDFQFVLNRDYTANTAIKYLSWAKYGLLLLAPLGLAYPPLGIALTAASVGLGGAELGFGIDSHVNKRPNADKRIIKGALNTISPIASSGMGNAFKPISSALKLLAMKPG</sequence>
<feature type="domain" description="Dermonecrotic toxin N-terminal" evidence="2">
    <location>
        <begin position="66"/>
        <end position="356"/>
    </location>
</feature>
<dbReference type="Pfam" id="PF20178">
    <property type="entry name" value="ToxA_N"/>
    <property type="match status" value="1"/>
</dbReference>
<gene>
    <name evidence="3" type="ORF">YA0853_03730</name>
</gene>
<feature type="region of interest" description="Disordered" evidence="1">
    <location>
        <begin position="1"/>
        <end position="31"/>
    </location>
</feature>
<evidence type="ECO:0000313" key="3">
    <source>
        <dbReference type="EMBL" id="MBI6622774.1"/>
    </source>
</evidence>
<accession>A0A8I1JB26</accession>